<protein>
    <submittedName>
        <fullName evidence="1">DUF3619 family protein</fullName>
    </submittedName>
</protein>
<proteinExistence type="predicted"/>
<comment type="caution">
    <text evidence="1">The sequence shown here is derived from an EMBL/GenBank/DDBJ whole genome shotgun (WGS) entry which is preliminary data.</text>
</comment>
<dbReference type="RefSeq" id="WP_341373880.1">
    <property type="nucleotide sequence ID" value="NZ_JBBUTF010000007.1"/>
</dbReference>
<gene>
    <name evidence="1" type="ORF">AACH11_08980</name>
</gene>
<organism evidence="1 2">
    <name type="scientific">Pseudaquabacterium rugosum</name>
    <dbReference type="NCBI Taxonomy" id="2984194"/>
    <lineage>
        <taxon>Bacteria</taxon>
        <taxon>Pseudomonadati</taxon>
        <taxon>Pseudomonadota</taxon>
        <taxon>Betaproteobacteria</taxon>
        <taxon>Burkholderiales</taxon>
        <taxon>Sphaerotilaceae</taxon>
        <taxon>Pseudaquabacterium</taxon>
    </lineage>
</organism>
<dbReference type="Pfam" id="PF12279">
    <property type="entry name" value="DUF3619"/>
    <property type="match status" value="1"/>
</dbReference>
<evidence type="ECO:0000313" key="2">
    <source>
        <dbReference type="Proteomes" id="UP001368500"/>
    </source>
</evidence>
<keyword evidence="2" id="KW-1185">Reference proteome</keyword>
<evidence type="ECO:0000313" key="1">
    <source>
        <dbReference type="EMBL" id="MEK8026094.1"/>
    </source>
</evidence>
<dbReference type="EMBL" id="JBBUTF010000007">
    <property type="protein sequence ID" value="MEK8026094.1"/>
    <property type="molecule type" value="Genomic_DNA"/>
</dbReference>
<dbReference type="Proteomes" id="UP001368500">
    <property type="component" value="Unassembled WGS sequence"/>
</dbReference>
<accession>A0ABU9B884</accession>
<name>A0ABU9B884_9BURK</name>
<dbReference type="InterPro" id="IPR022064">
    <property type="entry name" value="DUF3619"/>
</dbReference>
<sequence>MIDRPATPRPALREPGDRLGHAIGAHLRVASEDLPADVTERLRFAREQALRRVRDQRVARVRQRRVGAWLQRWGWQLASALPLVMLVSGFWLIDTLHQEQQIATAADIDSALLADELPPDAYSDAGFAEFLHQDEVL</sequence>
<reference evidence="1 2" key="1">
    <citation type="submission" date="2024-04" db="EMBL/GenBank/DDBJ databases">
        <title>Novel species of the genus Ideonella isolated from streams.</title>
        <authorList>
            <person name="Lu H."/>
        </authorList>
    </citation>
    <scope>NUCLEOTIDE SEQUENCE [LARGE SCALE GENOMIC DNA]</scope>
    <source>
        <strain evidence="1 2">BYS139W</strain>
    </source>
</reference>